<gene>
    <name evidence="7 9" type="primary">hemH</name>
    <name evidence="9" type="ORF">OM074_18855</name>
</gene>
<dbReference type="GO" id="GO:0004325">
    <property type="term" value="F:ferrochelatase activity"/>
    <property type="evidence" value="ECO:0007669"/>
    <property type="project" value="UniProtKB-UniRule"/>
</dbReference>
<evidence type="ECO:0000313" key="9">
    <source>
        <dbReference type="EMBL" id="MCW3807695.1"/>
    </source>
</evidence>
<comment type="subcellular location">
    <subcellularLocation>
        <location evidence="7">Cytoplasm</location>
    </subcellularLocation>
</comment>
<evidence type="ECO:0000256" key="2">
    <source>
        <dbReference type="ARBA" id="ARBA00023004"/>
    </source>
</evidence>
<feature type="binding site" evidence="7">
    <location>
        <position position="291"/>
    </location>
    <ligand>
        <name>Fe(2+)</name>
        <dbReference type="ChEBI" id="CHEBI:29033"/>
    </ligand>
</feature>
<evidence type="ECO:0000256" key="8">
    <source>
        <dbReference type="RuleBase" id="RU004185"/>
    </source>
</evidence>
<keyword evidence="4 7" id="KW-0456">Lyase</keyword>
<dbReference type="Proteomes" id="UP001207408">
    <property type="component" value="Unassembled WGS sequence"/>
</dbReference>
<evidence type="ECO:0000256" key="4">
    <source>
        <dbReference type="ARBA" id="ARBA00023239"/>
    </source>
</evidence>
<dbReference type="RefSeq" id="WP_301202144.1">
    <property type="nucleotide sequence ID" value="NZ_JAPDPI010000055.1"/>
</dbReference>
<comment type="catalytic activity">
    <reaction evidence="6">
        <text>Fe-coproporphyrin III + 2 H(+) = coproporphyrin III + Fe(2+)</text>
        <dbReference type="Rhea" id="RHEA:49572"/>
        <dbReference type="ChEBI" id="CHEBI:15378"/>
        <dbReference type="ChEBI" id="CHEBI:29033"/>
        <dbReference type="ChEBI" id="CHEBI:68438"/>
        <dbReference type="ChEBI" id="CHEBI:131725"/>
        <dbReference type="EC" id="4.99.1.9"/>
    </reaction>
    <physiologicalReaction direction="right-to-left" evidence="6">
        <dbReference type="Rhea" id="RHEA:49574"/>
    </physiologicalReaction>
</comment>
<dbReference type="InterPro" id="IPR001015">
    <property type="entry name" value="Ferrochelatase"/>
</dbReference>
<keyword evidence="7" id="KW-0963">Cytoplasm</keyword>
<accession>A0AAE3SLA8</accession>
<sequence>MKRALLLINIGTPEKPEREAVKKYLSEFLNDELVIDIPWLLRKILVNLIIVPFRTNKSTDLYKRLWTEDGSPLLVYQNKLVDKLNQRGDESGFTTYSAMRYGSPSIKDVLWEIDKSGCDELIVLPMYPQYATSTTLSTERAVNKMLKGMQNINKVRFVKQFYNHPDFIEAFVSKIRSYDYRNYDHILFSYHGLPDRQVNKLHPGVKSHTCSCHKEFPLHGKECYKATCYETTRLMAAQLGVDNNSYSVSFQSRLSNNWLSPFTDAMLESLLKKGKKKILVVAPSFVTDCLETIVEIGWEYESHFKSLGGEKLQLVESLNESDEWVQAIINITN</sequence>
<dbReference type="EMBL" id="JAPDPI010000055">
    <property type="protein sequence ID" value="MCW3807695.1"/>
    <property type="molecule type" value="Genomic_DNA"/>
</dbReference>
<keyword evidence="3 7" id="KW-0350">Heme biosynthesis</keyword>
<dbReference type="GO" id="GO:0006783">
    <property type="term" value="P:heme biosynthetic process"/>
    <property type="evidence" value="ECO:0007669"/>
    <property type="project" value="UniProtKB-UniRule"/>
</dbReference>
<evidence type="ECO:0000313" key="10">
    <source>
        <dbReference type="Proteomes" id="UP001207408"/>
    </source>
</evidence>
<keyword evidence="10" id="KW-1185">Reference proteome</keyword>
<evidence type="ECO:0000256" key="7">
    <source>
        <dbReference type="HAMAP-Rule" id="MF_00323"/>
    </source>
</evidence>
<dbReference type="AlphaFoldDB" id="A0AAE3SLA8"/>
<feature type="binding site" evidence="7">
    <location>
        <position position="191"/>
    </location>
    <ligand>
        <name>Fe(2+)</name>
        <dbReference type="ChEBI" id="CHEBI:29033"/>
    </ligand>
</feature>
<dbReference type="CDD" id="cd03411">
    <property type="entry name" value="Ferrochelatase_N"/>
    <property type="match status" value="1"/>
</dbReference>
<comment type="similarity">
    <text evidence="1 7 8">Belongs to the ferrochelatase family.</text>
</comment>
<dbReference type="PANTHER" id="PTHR11108:SF1">
    <property type="entry name" value="FERROCHELATASE, MITOCHONDRIAL"/>
    <property type="match status" value="1"/>
</dbReference>
<evidence type="ECO:0000256" key="6">
    <source>
        <dbReference type="ARBA" id="ARBA00024536"/>
    </source>
</evidence>
<keyword evidence="5 7" id="KW-0627">Porphyrin biosynthesis</keyword>
<proteinExistence type="inferred from homology"/>
<name>A0AAE3SLA8_9BACT</name>
<keyword evidence="7" id="KW-0479">Metal-binding</keyword>
<evidence type="ECO:0000256" key="1">
    <source>
        <dbReference type="ARBA" id="ARBA00007718"/>
    </source>
</evidence>
<dbReference type="Gene3D" id="3.40.50.1400">
    <property type="match status" value="2"/>
</dbReference>
<evidence type="ECO:0000256" key="5">
    <source>
        <dbReference type="ARBA" id="ARBA00023244"/>
    </source>
</evidence>
<dbReference type="NCBIfam" id="TIGR00109">
    <property type="entry name" value="hemH"/>
    <property type="match status" value="1"/>
</dbReference>
<comment type="function">
    <text evidence="7">Catalyzes the ferrous insertion into protoporphyrin IX.</text>
</comment>
<organism evidence="9 10">
    <name type="scientific">Plebeiibacterium marinum</name>
    <dbReference type="NCBI Taxonomy" id="2992111"/>
    <lineage>
        <taxon>Bacteria</taxon>
        <taxon>Pseudomonadati</taxon>
        <taxon>Bacteroidota</taxon>
        <taxon>Bacteroidia</taxon>
        <taxon>Marinilabiliales</taxon>
        <taxon>Marinilabiliaceae</taxon>
        <taxon>Plebeiibacterium</taxon>
    </lineage>
</organism>
<dbReference type="GO" id="GO:0046872">
    <property type="term" value="F:metal ion binding"/>
    <property type="evidence" value="ECO:0007669"/>
    <property type="project" value="UniProtKB-KW"/>
</dbReference>
<dbReference type="EC" id="4.98.1.1" evidence="7"/>
<dbReference type="InterPro" id="IPR033644">
    <property type="entry name" value="Ferrochelatase_C"/>
</dbReference>
<dbReference type="Pfam" id="PF00762">
    <property type="entry name" value="Ferrochelatase"/>
    <property type="match status" value="1"/>
</dbReference>
<dbReference type="HAMAP" id="MF_00323">
    <property type="entry name" value="Ferrochelatase"/>
    <property type="match status" value="1"/>
</dbReference>
<dbReference type="CDD" id="cd00419">
    <property type="entry name" value="Ferrochelatase_C"/>
    <property type="match status" value="1"/>
</dbReference>
<dbReference type="PANTHER" id="PTHR11108">
    <property type="entry name" value="FERROCHELATASE"/>
    <property type="match status" value="1"/>
</dbReference>
<evidence type="ECO:0000256" key="3">
    <source>
        <dbReference type="ARBA" id="ARBA00023133"/>
    </source>
</evidence>
<dbReference type="GO" id="GO:0005737">
    <property type="term" value="C:cytoplasm"/>
    <property type="evidence" value="ECO:0007669"/>
    <property type="project" value="UniProtKB-SubCell"/>
</dbReference>
<dbReference type="InterPro" id="IPR033659">
    <property type="entry name" value="Ferrochelatase_N"/>
</dbReference>
<reference evidence="9" key="1">
    <citation type="submission" date="2022-10" db="EMBL/GenBank/DDBJ databases">
        <authorList>
            <person name="Yu W.X."/>
        </authorList>
    </citation>
    <scope>NUCLEOTIDE SEQUENCE</scope>
    <source>
        <strain evidence="9">D04</strain>
    </source>
</reference>
<comment type="caution">
    <text evidence="9">The sequence shown here is derived from an EMBL/GenBank/DDBJ whole genome shotgun (WGS) entry which is preliminary data.</text>
</comment>
<keyword evidence="2 7" id="KW-0408">Iron</keyword>
<dbReference type="SUPFAM" id="SSF53800">
    <property type="entry name" value="Chelatase"/>
    <property type="match status" value="1"/>
</dbReference>
<comment type="pathway">
    <text evidence="7">Porphyrin-containing compound metabolism; protoheme biosynthesis; protoheme from protoporphyrin-IX: step 1/1.</text>
</comment>
<protein>
    <recommendedName>
        <fullName evidence="7">Ferrochelatase</fullName>
        <ecNumber evidence="7">4.98.1.1</ecNumber>
    </recommendedName>
    <alternativeName>
        <fullName evidence="7">Heme synthase</fullName>
    </alternativeName>
    <alternativeName>
        <fullName evidence="7">Protoheme ferro-lyase</fullName>
    </alternativeName>
</protein>
<comment type="catalytic activity">
    <reaction evidence="7">
        <text>heme b + 2 H(+) = protoporphyrin IX + Fe(2+)</text>
        <dbReference type="Rhea" id="RHEA:22584"/>
        <dbReference type="ChEBI" id="CHEBI:15378"/>
        <dbReference type="ChEBI" id="CHEBI:29033"/>
        <dbReference type="ChEBI" id="CHEBI:57306"/>
        <dbReference type="ChEBI" id="CHEBI:60344"/>
        <dbReference type="EC" id="4.98.1.1"/>
    </reaction>
</comment>